<evidence type="ECO:0000313" key="2">
    <source>
        <dbReference type="EMBL" id="KAK4887601.1"/>
    </source>
</evidence>
<name>A0AAN7PRL3_9COLE</name>
<proteinExistence type="predicted"/>
<comment type="caution">
    <text evidence="2">The sequence shown here is derived from an EMBL/GenBank/DDBJ whole genome shotgun (WGS) entry which is preliminary data.</text>
</comment>
<evidence type="ECO:0000313" key="3">
    <source>
        <dbReference type="Proteomes" id="UP001353858"/>
    </source>
</evidence>
<keyword evidence="3" id="KW-1185">Reference proteome</keyword>
<dbReference type="EMBL" id="JARPUR010000001">
    <property type="protein sequence ID" value="KAK4887601.1"/>
    <property type="molecule type" value="Genomic_DNA"/>
</dbReference>
<evidence type="ECO:0000256" key="1">
    <source>
        <dbReference type="SAM" id="SignalP"/>
    </source>
</evidence>
<organism evidence="2 3">
    <name type="scientific">Aquatica leii</name>
    <dbReference type="NCBI Taxonomy" id="1421715"/>
    <lineage>
        <taxon>Eukaryota</taxon>
        <taxon>Metazoa</taxon>
        <taxon>Ecdysozoa</taxon>
        <taxon>Arthropoda</taxon>
        <taxon>Hexapoda</taxon>
        <taxon>Insecta</taxon>
        <taxon>Pterygota</taxon>
        <taxon>Neoptera</taxon>
        <taxon>Endopterygota</taxon>
        <taxon>Coleoptera</taxon>
        <taxon>Polyphaga</taxon>
        <taxon>Elateriformia</taxon>
        <taxon>Elateroidea</taxon>
        <taxon>Lampyridae</taxon>
        <taxon>Luciolinae</taxon>
        <taxon>Aquatica</taxon>
    </lineage>
</organism>
<dbReference type="Proteomes" id="UP001353858">
    <property type="component" value="Unassembled WGS sequence"/>
</dbReference>
<keyword evidence="1" id="KW-0732">Signal</keyword>
<reference evidence="3" key="1">
    <citation type="submission" date="2023-01" db="EMBL/GenBank/DDBJ databases">
        <title>Key to firefly adult light organ development and bioluminescence: homeobox transcription factors regulate luciferase expression and transportation to peroxisome.</title>
        <authorList>
            <person name="Fu X."/>
        </authorList>
    </citation>
    <scope>NUCLEOTIDE SEQUENCE [LARGE SCALE GENOMIC DNA]</scope>
</reference>
<feature type="signal peptide" evidence="1">
    <location>
        <begin position="1"/>
        <end position="18"/>
    </location>
</feature>
<accession>A0AAN7PRL3</accession>
<dbReference type="AlphaFoldDB" id="A0AAN7PRL3"/>
<sequence length="75" mass="8439">MKCVIGLILIIHLSLQSAIPENVTESREEKNLNNETAEALDVTIIKLFDKRSDDGSVREKRLIKGNFKYNPVLVG</sequence>
<feature type="chain" id="PRO_5042915755" evidence="1">
    <location>
        <begin position="19"/>
        <end position="75"/>
    </location>
</feature>
<protein>
    <submittedName>
        <fullName evidence="2">Uncharacterized protein</fullName>
    </submittedName>
</protein>
<gene>
    <name evidence="2" type="ORF">RN001_003872</name>
</gene>